<evidence type="ECO:0000313" key="2">
    <source>
        <dbReference type="EMBL" id="GAA0371079.1"/>
    </source>
</evidence>
<evidence type="ECO:0000259" key="1">
    <source>
        <dbReference type="PROSITE" id="PS51186"/>
    </source>
</evidence>
<protein>
    <submittedName>
        <fullName evidence="2">GNAT family protein</fullName>
    </submittedName>
</protein>
<dbReference type="InterPro" id="IPR051531">
    <property type="entry name" value="N-acetyltransferase"/>
</dbReference>
<keyword evidence="3" id="KW-1185">Reference proteome</keyword>
<dbReference type="Proteomes" id="UP001501757">
    <property type="component" value="Unassembled WGS sequence"/>
</dbReference>
<dbReference type="EMBL" id="BAAAEI010000024">
    <property type="protein sequence ID" value="GAA0371079.1"/>
    <property type="molecule type" value="Genomic_DNA"/>
</dbReference>
<evidence type="ECO:0000313" key="3">
    <source>
        <dbReference type="Proteomes" id="UP001501757"/>
    </source>
</evidence>
<feature type="domain" description="N-acetyltransferase" evidence="1">
    <location>
        <begin position="10"/>
        <end position="175"/>
    </location>
</feature>
<dbReference type="CDD" id="cd04301">
    <property type="entry name" value="NAT_SF"/>
    <property type="match status" value="1"/>
</dbReference>
<gene>
    <name evidence="2" type="ORF">GCM10009092_39260</name>
</gene>
<accession>A0ABN0XRR9</accession>
<dbReference type="Gene3D" id="3.40.630.30">
    <property type="match status" value="1"/>
</dbReference>
<dbReference type="PANTHER" id="PTHR43792:SF1">
    <property type="entry name" value="N-ACETYLTRANSFERASE DOMAIN-CONTAINING PROTEIN"/>
    <property type="match status" value="1"/>
</dbReference>
<dbReference type="SUPFAM" id="SSF55729">
    <property type="entry name" value="Acyl-CoA N-acyltransferases (Nat)"/>
    <property type="match status" value="1"/>
</dbReference>
<organism evidence="2 3">
    <name type="scientific">Bowmanella denitrificans</name>
    <dbReference type="NCBI Taxonomy" id="366582"/>
    <lineage>
        <taxon>Bacteria</taxon>
        <taxon>Pseudomonadati</taxon>
        <taxon>Pseudomonadota</taxon>
        <taxon>Gammaproteobacteria</taxon>
        <taxon>Alteromonadales</taxon>
        <taxon>Alteromonadaceae</taxon>
        <taxon>Bowmanella</taxon>
    </lineage>
</organism>
<proteinExistence type="predicted"/>
<dbReference type="PROSITE" id="PS51186">
    <property type="entry name" value="GNAT"/>
    <property type="match status" value="1"/>
</dbReference>
<dbReference type="InterPro" id="IPR016181">
    <property type="entry name" value="Acyl_CoA_acyltransferase"/>
</dbReference>
<comment type="caution">
    <text evidence="2">The sequence shown here is derived from an EMBL/GenBank/DDBJ whole genome shotgun (WGS) entry which is preliminary data.</text>
</comment>
<reference evidence="2 3" key="1">
    <citation type="journal article" date="2019" name="Int. J. Syst. Evol. Microbiol.">
        <title>The Global Catalogue of Microorganisms (GCM) 10K type strain sequencing project: providing services to taxonomists for standard genome sequencing and annotation.</title>
        <authorList>
            <consortium name="The Broad Institute Genomics Platform"/>
            <consortium name="The Broad Institute Genome Sequencing Center for Infectious Disease"/>
            <person name="Wu L."/>
            <person name="Ma J."/>
        </authorList>
    </citation>
    <scope>NUCLEOTIDE SEQUENCE [LARGE SCALE GENOMIC DNA]</scope>
    <source>
        <strain evidence="2 3">JCM 13378</strain>
    </source>
</reference>
<dbReference type="PANTHER" id="PTHR43792">
    <property type="entry name" value="GNAT FAMILY, PUTATIVE (AFU_ORTHOLOGUE AFUA_3G00765)-RELATED-RELATED"/>
    <property type="match status" value="1"/>
</dbReference>
<dbReference type="RefSeq" id="WP_343847184.1">
    <property type="nucleotide sequence ID" value="NZ_BAAAEI010000024.1"/>
</dbReference>
<name>A0ABN0XRR9_9ALTE</name>
<sequence>MPAYLNTERLLLRPISTEDAQAVYSYRSLPEVARYQGWVPASAEEVAVYANNMADLPADSKEQWWQWVIINQPGQTLLGDLAFCVDADGQQAELGVAVAPHYQGQGYATEALRALISHLFQHYGLHRIHVSIDPRNQPSVLLFERLGFRHEGLLKQSLWFKGQWCDDLLMAVLADEWPGSS</sequence>
<dbReference type="InterPro" id="IPR000182">
    <property type="entry name" value="GNAT_dom"/>
</dbReference>
<dbReference type="Pfam" id="PF13302">
    <property type="entry name" value="Acetyltransf_3"/>
    <property type="match status" value="1"/>
</dbReference>